<protein>
    <submittedName>
        <fullName evidence="1">Uncharacterized protein</fullName>
    </submittedName>
</protein>
<dbReference type="EMBL" id="JBBNAE010000001">
    <property type="protein sequence ID" value="KAK9156367.1"/>
    <property type="molecule type" value="Genomic_DNA"/>
</dbReference>
<sequence length="160" mass="18162">MLNRVSQFMKDVCRRAFANILQRLVVIRERKAVVTISVGHEPFMMPVNFGVRSPMPLIALGFPPRYVVVQDTIVMPQIGMTAAMRMNESLTTQQKRTFVKLRLLPDAVVDIEGEEVTVILTYLETWTLPPSVSPNVLDSLIPVLRGSMDSRLAYQFLQEQ</sequence>
<reference evidence="1 2" key="1">
    <citation type="submission" date="2024-01" db="EMBL/GenBank/DDBJ databases">
        <title>Genome assemblies of Stephania.</title>
        <authorList>
            <person name="Yang L."/>
        </authorList>
    </citation>
    <scope>NUCLEOTIDE SEQUENCE [LARGE SCALE GENOMIC DNA]</scope>
    <source>
        <strain evidence="1">QJT</strain>
        <tissue evidence="1">Leaf</tissue>
    </source>
</reference>
<organism evidence="1 2">
    <name type="scientific">Stephania japonica</name>
    <dbReference type="NCBI Taxonomy" id="461633"/>
    <lineage>
        <taxon>Eukaryota</taxon>
        <taxon>Viridiplantae</taxon>
        <taxon>Streptophyta</taxon>
        <taxon>Embryophyta</taxon>
        <taxon>Tracheophyta</taxon>
        <taxon>Spermatophyta</taxon>
        <taxon>Magnoliopsida</taxon>
        <taxon>Ranunculales</taxon>
        <taxon>Menispermaceae</taxon>
        <taxon>Menispermoideae</taxon>
        <taxon>Cissampelideae</taxon>
        <taxon>Stephania</taxon>
    </lineage>
</organism>
<dbReference type="Proteomes" id="UP001417504">
    <property type="component" value="Unassembled WGS sequence"/>
</dbReference>
<evidence type="ECO:0000313" key="1">
    <source>
        <dbReference type="EMBL" id="KAK9156367.1"/>
    </source>
</evidence>
<dbReference type="AlphaFoldDB" id="A0AAP0PTZ6"/>
<accession>A0AAP0PTZ6</accession>
<proteinExistence type="predicted"/>
<comment type="caution">
    <text evidence="1">The sequence shown here is derived from an EMBL/GenBank/DDBJ whole genome shotgun (WGS) entry which is preliminary data.</text>
</comment>
<evidence type="ECO:0000313" key="2">
    <source>
        <dbReference type="Proteomes" id="UP001417504"/>
    </source>
</evidence>
<gene>
    <name evidence="1" type="ORF">Sjap_003847</name>
</gene>
<name>A0AAP0PTZ6_9MAGN</name>
<keyword evidence="2" id="KW-1185">Reference proteome</keyword>